<dbReference type="AlphaFoldDB" id="A0AAD6ZLS6"/>
<dbReference type="Pfam" id="PF00075">
    <property type="entry name" value="RNase_H"/>
    <property type="match status" value="1"/>
</dbReference>
<evidence type="ECO:0000313" key="10">
    <source>
        <dbReference type="Proteomes" id="UP001218218"/>
    </source>
</evidence>
<dbReference type="InterPro" id="IPR002156">
    <property type="entry name" value="RNaseH_domain"/>
</dbReference>
<keyword evidence="5" id="KW-0479">Metal-binding</keyword>
<keyword evidence="6" id="KW-0255">Endonuclease</keyword>
<evidence type="ECO:0000259" key="8">
    <source>
        <dbReference type="PROSITE" id="PS50879"/>
    </source>
</evidence>
<evidence type="ECO:0000256" key="6">
    <source>
        <dbReference type="ARBA" id="ARBA00022759"/>
    </source>
</evidence>
<evidence type="ECO:0000256" key="3">
    <source>
        <dbReference type="ARBA" id="ARBA00012180"/>
    </source>
</evidence>
<dbReference type="PANTHER" id="PTHR10642">
    <property type="entry name" value="RIBONUCLEASE H1"/>
    <property type="match status" value="1"/>
</dbReference>
<dbReference type="InterPro" id="IPR012337">
    <property type="entry name" value="RNaseH-like_sf"/>
</dbReference>
<protein>
    <recommendedName>
        <fullName evidence="3">ribonuclease H</fullName>
        <ecNumber evidence="3">3.1.26.4</ecNumber>
    </recommendedName>
</protein>
<dbReference type="EMBL" id="JARIHO010000039">
    <property type="protein sequence ID" value="KAJ7328512.1"/>
    <property type="molecule type" value="Genomic_DNA"/>
</dbReference>
<feature type="non-terminal residue" evidence="9">
    <location>
        <position position="218"/>
    </location>
</feature>
<keyword evidence="7" id="KW-0378">Hydrolase</keyword>
<dbReference type="PROSITE" id="PS50879">
    <property type="entry name" value="RNASE_H_1"/>
    <property type="match status" value="1"/>
</dbReference>
<evidence type="ECO:0000256" key="5">
    <source>
        <dbReference type="ARBA" id="ARBA00022723"/>
    </source>
</evidence>
<keyword evidence="4" id="KW-0540">Nuclease</keyword>
<keyword evidence="10" id="KW-1185">Reference proteome</keyword>
<organism evidence="9 10">
    <name type="scientific">Mycena albidolilacea</name>
    <dbReference type="NCBI Taxonomy" id="1033008"/>
    <lineage>
        <taxon>Eukaryota</taxon>
        <taxon>Fungi</taxon>
        <taxon>Dikarya</taxon>
        <taxon>Basidiomycota</taxon>
        <taxon>Agaricomycotina</taxon>
        <taxon>Agaricomycetes</taxon>
        <taxon>Agaricomycetidae</taxon>
        <taxon>Agaricales</taxon>
        <taxon>Marasmiineae</taxon>
        <taxon>Mycenaceae</taxon>
        <taxon>Mycena</taxon>
    </lineage>
</organism>
<dbReference type="GO" id="GO:0043137">
    <property type="term" value="P:DNA replication, removal of RNA primer"/>
    <property type="evidence" value="ECO:0007669"/>
    <property type="project" value="TreeGrafter"/>
</dbReference>
<dbReference type="GO" id="GO:0004523">
    <property type="term" value="F:RNA-DNA hybrid ribonuclease activity"/>
    <property type="evidence" value="ECO:0007669"/>
    <property type="project" value="UniProtKB-EC"/>
</dbReference>
<reference evidence="9" key="1">
    <citation type="submission" date="2023-03" db="EMBL/GenBank/DDBJ databases">
        <title>Massive genome expansion in bonnet fungi (Mycena s.s.) driven by repeated elements and novel gene families across ecological guilds.</title>
        <authorList>
            <consortium name="Lawrence Berkeley National Laboratory"/>
            <person name="Harder C.B."/>
            <person name="Miyauchi S."/>
            <person name="Viragh M."/>
            <person name="Kuo A."/>
            <person name="Thoen E."/>
            <person name="Andreopoulos B."/>
            <person name="Lu D."/>
            <person name="Skrede I."/>
            <person name="Drula E."/>
            <person name="Henrissat B."/>
            <person name="Morin E."/>
            <person name="Kohler A."/>
            <person name="Barry K."/>
            <person name="LaButti K."/>
            <person name="Morin E."/>
            <person name="Salamov A."/>
            <person name="Lipzen A."/>
            <person name="Mereny Z."/>
            <person name="Hegedus B."/>
            <person name="Baldrian P."/>
            <person name="Stursova M."/>
            <person name="Weitz H."/>
            <person name="Taylor A."/>
            <person name="Grigoriev I.V."/>
            <person name="Nagy L.G."/>
            <person name="Martin F."/>
            <person name="Kauserud H."/>
        </authorList>
    </citation>
    <scope>NUCLEOTIDE SEQUENCE</scope>
    <source>
        <strain evidence="9">CBHHK002</strain>
    </source>
</reference>
<comment type="similarity">
    <text evidence="2">Belongs to the RNase H family.</text>
</comment>
<dbReference type="GO" id="GO:0003676">
    <property type="term" value="F:nucleic acid binding"/>
    <property type="evidence" value="ECO:0007669"/>
    <property type="project" value="InterPro"/>
</dbReference>
<evidence type="ECO:0000256" key="2">
    <source>
        <dbReference type="ARBA" id="ARBA00005300"/>
    </source>
</evidence>
<dbReference type="Proteomes" id="UP001218218">
    <property type="component" value="Unassembled WGS sequence"/>
</dbReference>
<evidence type="ECO:0000313" key="9">
    <source>
        <dbReference type="EMBL" id="KAJ7328512.1"/>
    </source>
</evidence>
<feature type="domain" description="RNase H type-1" evidence="8">
    <location>
        <begin position="98"/>
        <end position="218"/>
    </location>
</feature>
<proteinExistence type="inferred from homology"/>
<comment type="catalytic activity">
    <reaction evidence="1">
        <text>Endonucleolytic cleavage to 5'-phosphomonoester.</text>
        <dbReference type="EC" id="3.1.26.4"/>
    </reaction>
</comment>
<evidence type="ECO:0000256" key="7">
    <source>
        <dbReference type="ARBA" id="ARBA00022801"/>
    </source>
</evidence>
<dbReference type="PANTHER" id="PTHR10642:SF26">
    <property type="entry name" value="RIBONUCLEASE H1"/>
    <property type="match status" value="1"/>
</dbReference>
<comment type="caution">
    <text evidence="9">The sequence shown here is derived from an EMBL/GenBank/DDBJ whole genome shotgun (WGS) entry which is preliminary data.</text>
</comment>
<dbReference type="EC" id="3.1.26.4" evidence="3"/>
<dbReference type="SUPFAM" id="SSF53098">
    <property type="entry name" value="Ribonuclease H-like"/>
    <property type="match status" value="1"/>
</dbReference>
<accession>A0AAD6ZLS6</accession>
<sequence length="218" mass="24075">MRRTVIDYVACSKSSWDKIVNFRVSPCVPKFDHAATVLKIKLTFDAQNILFASPRKKQKLERTLPDSSDLDKLFIAALESGKDDEKKIRKLFGPVSSVTPEIKVVVHGTCLNAGKITAAAAAAAYWGPDARLNTSARLTGQQTSPRAELLAVILALQKAPTFRSLEIYTRSQYAIRSAVYYAANNDACGWRNTNGDLSKVIISLIKGRTAPVHFRHIK</sequence>
<dbReference type="InterPro" id="IPR036397">
    <property type="entry name" value="RNaseH_sf"/>
</dbReference>
<dbReference type="GO" id="GO:0046872">
    <property type="term" value="F:metal ion binding"/>
    <property type="evidence" value="ECO:0007669"/>
    <property type="project" value="UniProtKB-KW"/>
</dbReference>
<gene>
    <name evidence="9" type="ORF">DFH08DRAFT_709706</name>
</gene>
<evidence type="ECO:0000256" key="4">
    <source>
        <dbReference type="ARBA" id="ARBA00022722"/>
    </source>
</evidence>
<dbReference type="InterPro" id="IPR050092">
    <property type="entry name" value="RNase_H"/>
</dbReference>
<evidence type="ECO:0000256" key="1">
    <source>
        <dbReference type="ARBA" id="ARBA00000077"/>
    </source>
</evidence>
<name>A0AAD6ZLS6_9AGAR</name>
<dbReference type="Gene3D" id="3.30.420.10">
    <property type="entry name" value="Ribonuclease H-like superfamily/Ribonuclease H"/>
    <property type="match status" value="1"/>
</dbReference>